<evidence type="ECO:0000313" key="3">
    <source>
        <dbReference type="Proteomes" id="UP001355207"/>
    </source>
</evidence>
<feature type="compositionally biased region" description="Polar residues" evidence="1">
    <location>
        <begin position="40"/>
        <end position="64"/>
    </location>
</feature>
<dbReference type="GeneID" id="91096826"/>
<dbReference type="GO" id="GO:0003677">
    <property type="term" value="F:DNA binding"/>
    <property type="evidence" value="ECO:0007669"/>
    <property type="project" value="InterPro"/>
</dbReference>
<accession>A0AAX4K317</accession>
<feature type="region of interest" description="Disordered" evidence="1">
    <location>
        <begin position="31"/>
        <end position="258"/>
    </location>
</feature>
<feature type="compositionally biased region" description="Low complexity" evidence="1">
    <location>
        <begin position="122"/>
        <end position="132"/>
    </location>
</feature>
<reference evidence="2 3" key="1">
    <citation type="submission" date="2024-01" db="EMBL/GenBank/DDBJ databases">
        <title>Comparative genomics of Cryptococcus and Kwoniella reveals pathogenesis evolution and contrasting modes of karyotype evolution via chromosome fusion or intercentromeric recombination.</title>
        <authorList>
            <person name="Coelho M.A."/>
            <person name="David-Palma M."/>
            <person name="Shea T."/>
            <person name="Bowers K."/>
            <person name="McGinley-Smith S."/>
            <person name="Mohammad A.W."/>
            <person name="Gnirke A."/>
            <person name="Yurkov A.M."/>
            <person name="Nowrousian M."/>
            <person name="Sun S."/>
            <person name="Cuomo C.A."/>
            <person name="Heitman J."/>
        </authorList>
    </citation>
    <scope>NUCLEOTIDE SEQUENCE [LARGE SCALE GENOMIC DNA]</scope>
    <source>
        <strain evidence="2 3">CBS 6074</strain>
    </source>
</reference>
<evidence type="ECO:0000256" key="1">
    <source>
        <dbReference type="SAM" id="MobiDB-lite"/>
    </source>
</evidence>
<evidence type="ECO:0000313" key="2">
    <source>
        <dbReference type="EMBL" id="WWC91215.1"/>
    </source>
</evidence>
<dbReference type="SMART" id="SM00384">
    <property type="entry name" value="AT_hook"/>
    <property type="match status" value="2"/>
</dbReference>
<sequence>MSRYKRSKKFHGQPDFPFDDIEELLLTSSAKVIPSPPSPQLSSYNDTLATSTRNSSVDITSSQIPAVAEPLKRKRGRPPKNREQVEAQHNNNESTPLAVPTTERPGRKPKILIQDNDKVPGNVVSANVNAQSVKKKRSQRISSAAPITKKRVTKPGNQAKDDSQEAVVAVEQVPENSTAPVAKKRRGRPPKKTKEVDTVLKEKTSNSDSELPELPDVEYTQPYKMKTRSSSATTNTRPRRRKAPIKGSGALRSPTPEFWKRFNAREKRTVHVEDNTEDIFNIIQKSESILPPVNEENDESDEEEDDDTIKYTQIPDG</sequence>
<dbReference type="RefSeq" id="XP_066077977.1">
    <property type="nucleotide sequence ID" value="XM_066221880.1"/>
</dbReference>
<name>A0AAX4K317_9TREE</name>
<keyword evidence="3" id="KW-1185">Reference proteome</keyword>
<dbReference type="AlphaFoldDB" id="A0AAX4K317"/>
<feature type="compositionally biased region" description="Basic residues" evidence="1">
    <location>
        <begin position="182"/>
        <end position="191"/>
    </location>
</feature>
<protein>
    <submittedName>
        <fullName evidence="2">Uncharacterized protein</fullName>
    </submittedName>
</protein>
<feature type="compositionally biased region" description="Basic and acidic residues" evidence="1">
    <location>
        <begin position="192"/>
        <end position="205"/>
    </location>
</feature>
<organism evidence="2 3">
    <name type="scientific">Kwoniella dendrophila CBS 6074</name>
    <dbReference type="NCBI Taxonomy" id="1295534"/>
    <lineage>
        <taxon>Eukaryota</taxon>
        <taxon>Fungi</taxon>
        <taxon>Dikarya</taxon>
        <taxon>Basidiomycota</taxon>
        <taxon>Agaricomycotina</taxon>
        <taxon>Tremellomycetes</taxon>
        <taxon>Tremellales</taxon>
        <taxon>Cryptococcaceae</taxon>
        <taxon>Kwoniella</taxon>
    </lineage>
</organism>
<dbReference type="Proteomes" id="UP001355207">
    <property type="component" value="Chromosome 8"/>
</dbReference>
<proteinExistence type="predicted"/>
<gene>
    <name evidence="2" type="ORF">L201_006157</name>
</gene>
<dbReference type="InterPro" id="IPR017956">
    <property type="entry name" value="AT_hook_DNA-bd_motif"/>
</dbReference>
<feature type="region of interest" description="Disordered" evidence="1">
    <location>
        <begin position="284"/>
        <end position="317"/>
    </location>
</feature>
<feature type="compositionally biased region" description="Acidic residues" evidence="1">
    <location>
        <begin position="295"/>
        <end position="307"/>
    </location>
</feature>
<dbReference type="EMBL" id="CP144105">
    <property type="protein sequence ID" value="WWC91215.1"/>
    <property type="molecule type" value="Genomic_DNA"/>
</dbReference>